<proteinExistence type="predicted"/>
<dbReference type="EMBL" id="RBNI01003023">
    <property type="protein sequence ID" value="RUP48722.1"/>
    <property type="molecule type" value="Genomic_DNA"/>
</dbReference>
<feature type="transmembrane region" description="Helical" evidence="2">
    <location>
        <begin position="442"/>
        <end position="460"/>
    </location>
</feature>
<dbReference type="Pfam" id="PF06772">
    <property type="entry name" value="LtrA"/>
    <property type="match status" value="1"/>
</dbReference>
<evidence type="ECO:0000313" key="4">
    <source>
        <dbReference type="Proteomes" id="UP000268093"/>
    </source>
</evidence>
<evidence type="ECO:0000256" key="1">
    <source>
        <dbReference type="SAM" id="MobiDB-lite"/>
    </source>
</evidence>
<evidence type="ECO:0000313" key="3">
    <source>
        <dbReference type="EMBL" id="RUP48722.1"/>
    </source>
</evidence>
<feature type="region of interest" description="Disordered" evidence="1">
    <location>
        <begin position="115"/>
        <end position="137"/>
    </location>
</feature>
<feature type="compositionally biased region" description="Low complexity" evidence="1">
    <location>
        <begin position="28"/>
        <end position="39"/>
    </location>
</feature>
<feature type="transmembrane region" description="Helical" evidence="2">
    <location>
        <begin position="698"/>
        <end position="717"/>
    </location>
</feature>
<dbReference type="PANTHER" id="PTHR42101">
    <property type="entry name" value="CHROMOSOME 16, WHOLE GENOME SHOTGUN SEQUENCE"/>
    <property type="match status" value="1"/>
</dbReference>
<feature type="transmembrane region" description="Helical" evidence="2">
    <location>
        <begin position="757"/>
        <end position="776"/>
    </location>
</feature>
<feature type="transmembrane region" description="Helical" evidence="2">
    <location>
        <begin position="480"/>
        <end position="497"/>
    </location>
</feature>
<keyword evidence="2" id="KW-1133">Transmembrane helix</keyword>
<protein>
    <submittedName>
        <fullName evidence="3">Bacterial low temperature requirement A protein-domain-containing protein</fullName>
    </submittedName>
</protein>
<organism evidence="3 4">
    <name type="scientific">Jimgerdemannia flammicorona</name>
    <dbReference type="NCBI Taxonomy" id="994334"/>
    <lineage>
        <taxon>Eukaryota</taxon>
        <taxon>Fungi</taxon>
        <taxon>Fungi incertae sedis</taxon>
        <taxon>Mucoromycota</taxon>
        <taxon>Mucoromycotina</taxon>
        <taxon>Endogonomycetes</taxon>
        <taxon>Endogonales</taxon>
        <taxon>Endogonaceae</taxon>
        <taxon>Jimgerdemannia</taxon>
    </lineage>
</organism>
<keyword evidence="4" id="KW-1185">Reference proteome</keyword>
<feature type="transmembrane region" description="Helical" evidence="2">
    <location>
        <begin position="541"/>
        <end position="560"/>
    </location>
</feature>
<feature type="transmembrane region" description="Helical" evidence="2">
    <location>
        <begin position="412"/>
        <end position="435"/>
    </location>
</feature>
<comment type="caution">
    <text evidence="3">The sequence shown here is derived from an EMBL/GenBank/DDBJ whole genome shotgun (WGS) entry which is preliminary data.</text>
</comment>
<gene>
    <name evidence="3" type="ORF">BC936DRAFT_144106</name>
</gene>
<name>A0A433DCZ0_9FUNG</name>
<keyword evidence="2" id="KW-0472">Membrane</keyword>
<dbReference type="OrthoDB" id="191995at2759"/>
<feature type="transmembrane region" description="Helical" evidence="2">
    <location>
        <begin position="580"/>
        <end position="602"/>
    </location>
</feature>
<keyword evidence="2" id="KW-0812">Transmembrane</keyword>
<feature type="transmembrane region" description="Helical" evidence="2">
    <location>
        <begin position="729"/>
        <end position="751"/>
    </location>
</feature>
<feature type="region of interest" description="Disordered" evidence="1">
    <location>
        <begin position="1"/>
        <end position="73"/>
    </location>
</feature>
<reference evidence="3 4" key="1">
    <citation type="journal article" date="2018" name="New Phytol.">
        <title>Phylogenomics of Endogonaceae and evolution of mycorrhizas within Mucoromycota.</title>
        <authorList>
            <person name="Chang Y."/>
            <person name="Desiro A."/>
            <person name="Na H."/>
            <person name="Sandor L."/>
            <person name="Lipzen A."/>
            <person name="Clum A."/>
            <person name="Barry K."/>
            <person name="Grigoriev I.V."/>
            <person name="Martin F.M."/>
            <person name="Stajich J.E."/>
            <person name="Smith M.E."/>
            <person name="Bonito G."/>
            <person name="Spatafora J.W."/>
        </authorList>
    </citation>
    <scope>NUCLEOTIDE SEQUENCE [LARGE SCALE GENOMIC DNA]</scope>
    <source>
        <strain evidence="3 4">GMNB39</strain>
    </source>
</reference>
<dbReference type="InterPro" id="IPR010640">
    <property type="entry name" value="Low_temperature_requirement_A"/>
</dbReference>
<feature type="transmembrane region" description="Helical" evidence="2">
    <location>
        <begin position="380"/>
        <end position="400"/>
    </location>
</feature>
<accession>A0A433DCZ0</accession>
<evidence type="ECO:0000256" key="2">
    <source>
        <dbReference type="SAM" id="Phobius"/>
    </source>
</evidence>
<sequence>MPSPLRIKTASQRRVGGNAANTGTFNLSSAHPSTHTPHTPHSDHLTPAMLRGPGFHDHGTVHHVMSTHRTTSMSTNAEPVYEHGHETFGDLIANPFKQLQAHRDRIKKFEEAKERYAKKKASGNKDSKRLEAGDNEKEPEVTLENLYIIHFRRLTGDHGFTLTPEQRQKIEIELRLTPKERQAFMNVMNSDTLVDFFDRTGRESAMKIHTDEENAKYDKEKQEEEAKAAKDLIYHADGRTLNDSGPVDITAPHSVILELNSNMFIEIKKVTAQQLEEEEEEDEITRRPFFAPPDVDLSDDIGEEKSASWLELFYDLFYIASLSEFTHSHHIVNFVTLGQYAGWFVVLWWSWTASSLYTTRFDTNDVMHHLYKLIEMCASSPLCILLTVSSSIILVGMAGASSHYLDAPKGFIIGYMVLKAILVIEYGVVFIMSVISGSKSRGALACYVAANFVAIILWGVSFKLMPEDELHDPNRAKRLALWYLSIVIEIGVNVGLKDSKRVSLAASHIAERFGLLTLIVLGENLMGFVKMVAEAGLSHQVVIANMLAVIIIFGFFFMYFDDFSKEVLAETDLNQIWMYLHFPLHLCQVAFGIALTDTLLLYEKDYKPVEASTNATSHSTSTSHAVASSALVGLTHAIARAVSAHGNITTDAYNSTNTTTDIAQGTNATSTNSTVDVGSQENLSIEGDPAASFIVKVFVYKTFLIGGGLIMTLNTFIKLLHTELNNHFSLLICGSRIVNAVILWAMVALPFADLSGIVLICIMAGSVVIQGMIDLLD</sequence>
<dbReference type="PANTHER" id="PTHR42101:SF1">
    <property type="entry name" value="LOW TEMPERATURE REQUIREMENT A"/>
    <property type="match status" value="1"/>
</dbReference>
<feature type="transmembrane region" description="Helical" evidence="2">
    <location>
        <begin position="340"/>
        <end position="359"/>
    </location>
</feature>
<dbReference type="Proteomes" id="UP000268093">
    <property type="component" value="Unassembled WGS sequence"/>
</dbReference>
<feature type="compositionally biased region" description="Basic and acidic residues" evidence="1">
    <location>
        <begin position="123"/>
        <end position="137"/>
    </location>
</feature>
<dbReference type="AlphaFoldDB" id="A0A433DCZ0"/>